<feature type="region of interest" description="Disordered" evidence="7">
    <location>
        <begin position="65"/>
        <end position="163"/>
    </location>
</feature>
<feature type="domain" description="ABC3 transporter permease C-terminal" evidence="9">
    <location>
        <begin position="809"/>
        <end position="922"/>
    </location>
</feature>
<feature type="compositionally biased region" description="Low complexity" evidence="7">
    <location>
        <begin position="77"/>
        <end position="103"/>
    </location>
</feature>
<protein>
    <submittedName>
        <fullName evidence="10">Putative ABC transport system permease protein</fullName>
    </submittedName>
</protein>
<evidence type="ECO:0000313" key="11">
    <source>
        <dbReference type="Proteomes" id="UP000222106"/>
    </source>
</evidence>
<dbReference type="EMBL" id="PDJI01000004">
    <property type="protein sequence ID" value="PFG40237.1"/>
    <property type="molecule type" value="Genomic_DNA"/>
</dbReference>
<feature type="transmembrane region" description="Helical" evidence="8">
    <location>
        <begin position="851"/>
        <end position="877"/>
    </location>
</feature>
<organism evidence="10 11">
    <name type="scientific">Georgenia soli</name>
    <dbReference type="NCBI Taxonomy" id="638953"/>
    <lineage>
        <taxon>Bacteria</taxon>
        <taxon>Bacillati</taxon>
        <taxon>Actinomycetota</taxon>
        <taxon>Actinomycetes</taxon>
        <taxon>Micrococcales</taxon>
        <taxon>Bogoriellaceae</taxon>
        <taxon>Georgenia</taxon>
    </lineage>
</organism>
<dbReference type="AlphaFoldDB" id="A0A2A9EMB8"/>
<dbReference type="GO" id="GO:0022857">
    <property type="term" value="F:transmembrane transporter activity"/>
    <property type="evidence" value="ECO:0007669"/>
    <property type="project" value="TreeGrafter"/>
</dbReference>
<comment type="caution">
    <text evidence="10">The sequence shown here is derived from an EMBL/GenBank/DDBJ whole genome shotgun (WGS) entry which is preliminary data.</text>
</comment>
<dbReference type="InterPro" id="IPR050250">
    <property type="entry name" value="Macrolide_Exporter_MacB"/>
</dbReference>
<evidence type="ECO:0000256" key="7">
    <source>
        <dbReference type="SAM" id="MobiDB-lite"/>
    </source>
</evidence>
<proteinExistence type="inferred from homology"/>
<evidence type="ECO:0000256" key="6">
    <source>
        <dbReference type="ARBA" id="ARBA00038076"/>
    </source>
</evidence>
<dbReference type="PANTHER" id="PTHR30572:SF4">
    <property type="entry name" value="ABC TRANSPORTER PERMEASE YTRF"/>
    <property type="match status" value="1"/>
</dbReference>
<name>A0A2A9EMB8_9MICO</name>
<dbReference type="Proteomes" id="UP000222106">
    <property type="component" value="Unassembled WGS sequence"/>
</dbReference>
<feature type="transmembrane region" description="Helical" evidence="8">
    <location>
        <begin position="575"/>
        <end position="595"/>
    </location>
</feature>
<feature type="transmembrane region" description="Helical" evidence="8">
    <location>
        <begin position="12"/>
        <end position="36"/>
    </location>
</feature>
<evidence type="ECO:0000256" key="3">
    <source>
        <dbReference type="ARBA" id="ARBA00022692"/>
    </source>
</evidence>
<keyword evidence="4 8" id="KW-1133">Transmembrane helix</keyword>
<keyword evidence="3 8" id="KW-0812">Transmembrane</keyword>
<comment type="subcellular location">
    <subcellularLocation>
        <location evidence="1">Cell membrane</location>
        <topology evidence="1">Multi-pass membrane protein</topology>
    </subcellularLocation>
</comment>
<feature type="domain" description="ABC3 transporter permease C-terminal" evidence="9">
    <location>
        <begin position="354"/>
        <end position="474"/>
    </location>
</feature>
<feature type="transmembrane region" description="Helical" evidence="8">
    <location>
        <begin position="520"/>
        <end position="541"/>
    </location>
</feature>
<keyword evidence="2" id="KW-1003">Cell membrane</keyword>
<dbReference type="RefSeq" id="WP_098484195.1">
    <property type="nucleotide sequence ID" value="NZ_PDJI01000004.1"/>
</dbReference>
<dbReference type="OrthoDB" id="9780560at2"/>
<reference evidence="10 11" key="1">
    <citation type="submission" date="2017-10" db="EMBL/GenBank/DDBJ databases">
        <title>Sequencing the genomes of 1000 actinobacteria strains.</title>
        <authorList>
            <person name="Klenk H.-P."/>
        </authorList>
    </citation>
    <scope>NUCLEOTIDE SEQUENCE [LARGE SCALE GENOMIC DNA]</scope>
    <source>
        <strain evidence="10 11">DSM 21838</strain>
    </source>
</reference>
<feature type="transmembrane region" description="Helical" evidence="8">
    <location>
        <begin position="897"/>
        <end position="915"/>
    </location>
</feature>
<comment type="similarity">
    <text evidence="6">Belongs to the ABC-4 integral membrane protein family.</text>
</comment>
<sequence length="932" mass="94744">MIRVALREIRAHLVRFLLSVLAVTLGIAFVTGTFSLRALLSDTFSSIIASTTQGDLYVRGPVATADQSADEPAPGSAAEPTAQGPTAPEPTAATPTEPAQTTPSGQTAPSGVPTDAVPTAPGQAAPSGLPTDATPPAEAPTAPPDETEGARVETLGPQRDPVPLDLVDEIRPVEGVDQAVPDLLGTVVLIGADGQAVVNGQAPSLGSVLRENDPSGTLVRGRAPRDANEIALETTAMETSGLHIGDRTQVVVGAGGLTDVTVVGEATYGNPMVGTTLVLFDAATGEAAFAPDGRVPSIAVFLKDGADRDAVASDIRAALADHKGVSVVTGEKVRQEANEAINQLLGFLGTFLLVFALISLFVGAFIISNTFAMSVRQRQREFALLRAVGASPGQVMVTVLGQAAVVGLLGSAAGIAGGIGLIAVVRAWLARMGMELGGQVVIGPAQAAAAVALGTGISLVAAAIPARRAATTPPVEAMRDDVVVVERTLHVRAAVGAVLLLGGVAAVVHSVQEGTDRAGTWLGVGAGAVLLGALAVSPVIARAVVRVLAWPFVVLLRPVGRLARGNVMRNPRRTANTAGALMIGMALVGACAVLAESAQASTTSIVRSESRADFWVQSATRAVPPGAVSQIEQLDEVGRVDTVTVGRAPVTGPDGTDDTYRVVGLPSDAFGRTIEVDVVDGSLASLADGDVAVSRTSAVEQGWAVGDKLTINGPDGSRIARIAAVVASQLLAAPVIMDDDTFATAVPDGQTSVLAVLVNAAPGVPVDELRAALDETVKPYVVLTVQDAEELTGALAEQVDQAMVILYALLGLSVIIAVLGIVNTLALAVIERTREIGLMRAVGLGRLQLAATITVESVLTAVFGTILGVLVGVGLASALPSVFADKGLTELAIPWDLLGAMVLLSGAVGVLAALWPATRAAYLPVLDAVTHE</sequence>
<dbReference type="PANTHER" id="PTHR30572">
    <property type="entry name" value="MEMBRANE COMPONENT OF TRANSPORTER-RELATED"/>
    <property type="match status" value="1"/>
</dbReference>
<evidence type="ECO:0000256" key="1">
    <source>
        <dbReference type="ARBA" id="ARBA00004651"/>
    </source>
</evidence>
<evidence type="ECO:0000313" key="10">
    <source>
        <dbReference type="EMBL" id="PFG40237.1"/>
    </source>
</evidence>
<evidence type="ECO:0000256" key="8">
    <source>
        <dbReference type="SAM" id="Phobius"/>
    </source>
</evidence>
<evidence type="ECO:0000256" key="2">
    <source>
        <dbReference type="ARBA" id="ARBA00022475"/>
    </source>
</evidence>
<keyword evidence="11" id="KW-1185">Reference proteome</keyword>
<feature type="transmembrane region" description="Helical" evidence="8">
    <location>
        <begin position="489"/>
        <end position="508"/>
    </location>
</feature>
<dbReference type="GO" id="GO:0005886">
    <property type="term" value="C:plasma membrane"/>
    <property type="evidence" value="ECO:0007669"/>
    <property type="project" value="UniProtKB-SubCell"/>
</dbReference>
<feature type="transmembrane region" description="Helical" evidence="8">
    <location>
        <begin position="804"/>
        <end position="830"/>
    </location>
</feature>
<evidence type="ECO:0000259" key="9">
    <source>
        <dbReference type="Pfam" id="PF02687"/>
    </source>
</evidence>
<dbReference type="InterPro" id="IPR003838">
    <property type="entry name" value="ABC3_permease_C"/>
</dbReference>
<feature type="transmembrane region" description="Helical" evidence="8">
    <location>
        <begin position="441"/>
        <end position="464"/>
    </location>
</feature>
<gene>
    <name evidence="10" type="ORF">ATJ97_2758</name>
</gene>
<evidence type="ECO:0000256" key="5">
    <source>
        <dbReference type="ARBA" id="ARBA00023136"/>
    </source>
</evidence>
<keyword evidence="5 8" id="KW-0472">Membrane</keyword>
<feature type="transmembrane region" description="Helical" evidence="8">
    <location>
        <begin position="411"/>
        <end position="429"/>
    </location>
</feature>
<accession>A0A2A9EMB8</accession>
<dbReference type="Pfam" id="PF02687">
    <property type="entry name" value="FtsX"/>
    <property type="match status" value="2"/>
</dbReference>
<evidence type="ECO:0000256" key="4">
    <source>
        <dbReference type="ARBA" id="ARBA00022989"/>
    </source>
</evidence>
<feature type="transmembrane region" description="Helical" evidence="8">
    <location>
        <begin position="344"/>
        <end position="371"/>
    </location>
</feature>